<organism evidence="1 2">
    <name type="scientific">Noviluteimonas lactosilytica</name>
    <dbReference type="NCBI Taxonomy" id="2888523"/>
    <lineage>
        <taxon>Bacteria</taxon>
        <taxon>Pseudomonadati</taxon>
        <taxon>Pseudomonadota</taxon>
        <taxon>Gammaproteobacteria</taxon>
        <taxon>Lysobacterales</taxon>
        <taxon>Lysobacteraceae</taxon>
        <taxon>Noviluteimonas</taxon>
    </lineage>
</organism>
<evidence type="ECO:0000313" key="2">
    <source>
        <dbReference type="Proteomes" id="UP001165293"/>
    </source>
</evidence>
<name>A0ABS8JKX2_9GAMM</name>
<dbReference type="Proteomes" id="UP001165293">
    <property type="component" value="Unassembled WGS sequence"/>
</dbReference>
<protein>
    <submittedName>
        <fullName evidence="1">Uncharacterized protein</fullName>
    </submittedName>
</protein>
<dbReference type="EMBL" id="JAJGAK010000004">
    <property type="protein sequence ID" value="MCC8364264.1"/>
    <property type="molecule type" value="Genomic_DNA"/>
</dbReference>
<comment type="caution">
    <text evidence="1">The sequence shown here is derived from an EMBL/GenBank/DDBJ whole genome shotgun (WGS) entry which is preliminary data.</text>
</comment>
<reference evidence="1" key="1">
    <citation type="submission" date="2021-10" db="EMBL/GenBank/DDBJ databases">
        <authorList>
            <person name="Lyu M."/>
            <person name="Wang X."/>
            <person name="Meng X."/>
            <person name="Xu K."/>
        </authorList>
    </citation>
    <scope>NUCLEOTIDE SEQUENCE</scope>
    <source>
        <strain evidence="1">A6</strain>
    </source>
</reference>
<dbReference type="RefSeq" id="WP_230528059.1">
    <property type="nucleotide sequence ID" value="NZ_JAJGAK010000004.1"/>
</dbReference>
<gene>
    <name evidence="1" type="ORF">LK996_14405</name>
</gene>
<accession>A0ABS8JKX2</accession>
<sequence>MQTSTPAQVRITGSFSVEELSGDYTGQRYAFARKLGESAGAVSSDDWREVQPLLEDLWVGVKIDLTFHEARPAIFLAWKSTKRLFGLPP</sequence>
<evidence type="ECO:0000313" key="1">
    <source>
        <dbReference type="EMBL" id="MCC8364264.1"/>
    </source>
</evidence>
<keyword evidence="2" id="KW-1185">Reference proteome</keyword>
<proteinExistence type="predicted"/>